<dbReference type="AlphaFoldDB" id="A0A177FHV9"/>
<dbReference type="Proteomes" id="UP000077002">
    <property type="component" value="Unassembled WGS sequence"/>
</dbReference>
<comment type="caution">
    <text evidence="2">The sequence shown here is derived from an EMBL/GenBank/DDBJ whole genome shotgun (WGS) entry which is preliminary data.</text>
</comment>
<dbReference type="RefSeq" id="XP_022514954.1">
    <property type="nucleotide sequence ID" value="XM_022652598.1"/>
</dbReference>
<evidence type="ECO:0000313" key="2">
    <source>
        <dbReference type="EMBL" id="OAG43002.1"/>
    </source>
</evidence>
<sequence length="130" mass="13874">MPSPISNVKLVEKADTTSPAASPSMEPKLICLTAAGLIVFPSFVRGTLGPREFEEVLLNSAVPAGGGEWGEESSLMMDEDWMKGREAVSPNATRTGRLRAGRARGADIDFKAEGKEREGRITVRSSIVLG</sequence>
<organism evidence="2 3">
    <name type="scientific">Fonsecaea monophora</name>
    <dbReference type="NCBI Taxonomy" id="254056"/>
    <lineage>
        <taxon>Eukaryota</taxon>
        <taxon>Fungi</taxon>
        <taxon>Dikarya</taxon>
        <taxon>Ascomycota</taxon>
        <taxon>Pezizomycotina</taxon>
        <taxon>Eurotiomycetes</taxon>
        <taxon>Chaetothyriomycetidae</taxon>
        <taxon>Chaetothyriales</taxon>
        <taxon>Herpotrichiellaceae</taxon>
        <taxon>Fonsecaea</taxon>
    </lineage>
</organism>
<gene>
    <name evidence="2" type="ORF">AYO21_02621</name>
</gene>
<protein>
    <submittedName>
        <fullName evidence="2">Uncharacterized protein</fullName>
    </submittedName>
</protein>
<keyword evidence="3" id="KW-1185">Reference proteome</keyword>
<evidence type="ECO:0000256" key="1">
    <source>
        <dbReference type="SAM" id="MobiDB-lite"/>
    </source>
</evidence>
<dbReference type="GeneID" id="34597795"/>
<name>A0A177FHV9_9EURO</name>
<dbReference type="EMBL" id="LVKK01000012">
    <property type="protein sequence ID" value="OAG43002.1"/>
    <property type="molecule type" value="Genomic_DNA"/>
</dbReference>
<reference evidence="2 3" key="1">
    <citation type="submission" date="2016-03" db="EMBL/GenBank/DDBJ databases">
        <title>Draft genome sequence of the Fonsecaea monophora CBS 269.37.</title>
        <authorList>
            <person name="Bombassaro A."/>
            <person name="Vinicius W.A."/>
            <person name="De Hoog S."/>
            <person name="Sun J."/>
            <person name="Souza E.M."/>
            <person name="Raittz R.T."/>
            <person name="Costa F."/>
            <person name="Leao A.C."/>
            <person name="Tadra-Sfeir M.Z."/>
            <person name="Baura V."/>
            <person name="Balsanelli E."/>
            <person name="Pedrosa F.O."/>
            <person name="Moreno L.F."/>
            <person name="Steffens M.B."/>
            <person name="Xi L."/>
            <person name="Bocca A.L."/>
            <person name="Felipe M.S."/>
            <person name="Teixeira M."/>
            <person name="Telles Filho F.Q."/>
            <person name="Azevedo C.M."/>
            <person name="Gomes R."/>
            <person name="Vicente V.A."/>
        </authorList>
    </citation>
    <scope>NUCLEOTIDE SEQUENCE [LARGE SCALE GENOMIC DNA]</scope>
    <source>
        <strain evidence="2 3">CBS 269.37</strain>
    </source>
</reference>
<accession>A0A177FHV9</accession>
<proteinExistence type="predicted"/>
<evidence type="ECO:0000313" key="3">
    <source>
        <dbReference type="Proteomes" id="UP000077002"/>
    </source>
</evidence>
<feature type="region of interest" description="Disordered" evidence="1">
    <location>
        <begin position="1"/>
        <end position="24"/>
    </location>
</feature>